<dbReference type="Proteomes" id="UP000297447">
    <property type="component" value="Unassembled WGS sequence"/>
</dbReference>
<reference evidence="4 5" key="1">
    <citation type="submission" date="2019-03" db="EMBL/GenBank/DDBJ databases">
        <title>Genomics of glacier-inhabiting Cryobacterium strains.</title>
        <authorList>
            <person name="Liu Q."/>
            <person name="Xin Y.-H."/>
        </authorList>
    </citation>
    <scope>NUCLEOTIDE SEQUENCE [LARGE SCALE GENOMIC DNA]</scope>
    <source>
        <strain evidence="4 5">Hh14</strain>
    </source>
</reference>
<dbReference type="EMBL" id="SOHE01000016">
    <property type="protein sequence ID" value="TFD54556.1"/>
    <property type="molecule type" value="Genomic_DNA"/>
</dbReference>
<evidence type="ECO:0000313" key="5">
    <source>
        <dbReference type="Proteomes" id="UP000297447"/>
    </source>
</evidence>
<dbReference type="OrthoDB" id="7506349at2"/>
<dbReference type="InterPro" id="IPR041583">
    <property type="entry name" value="TetR_C_31"/>
</dbReference>
<dbReference type="InterPro" id="IPR036271">
    <property type="entry name" value="Tet_transcr_reg_TetR-rel_C_sf"/>
</dbReference>
<organism evidence="4 5">
    <name type="scientific">Cryobacterium frigoriphilum</name>
    <dbReference type="NCBI Taxonomy" id="1259150"/>
    <lineage>
        <taxon>Bacteria</taxon>
        <taxon>Bacillati</taxon>
        <taxon>Actinomycetota</taxon>
        <taxon>Actinomycetes</taxon>
        <taxon>Micrococcales</taxon>
        <taxon>Microbacteriaceae</taxon>
        <taxon>Cryobacterium</taxon>
    </lineage>
</organism>
<dbReference type="SUPFAM" id="SSF46689">
    <property type="entry name" value="Homeodomain-like"/>
    <property type="match status" value="1"/>
</dbReference>
<evidence type="ECO:0000259" key="3">
    <source>
        <dbReference type="PROSITE" id="PS50977"/>
    </source>
</evidence>
<proteinExistence type="predicted"/>
<dbReference type="SUPFAM" id="SSF48498">
    <property type="entry name" value="Tetracyclin repressor-like, C-terminal domain"/>
    <property type="match status" value="1"/>
</dbReference>
<sequence length="199" mass="21109">MVSTRDRALTAAVEVLGSQGLRYLTHARIDDGAGLPRGSTSNYFRTRAALIAGVIDWVARHELGDIDPGFDPAVSTPDDLVDAFCDLVTLQTGPARVRTIARYLLFLEAARGGDEFRAPLVANRGLFEQWTTSTLAALGAPHPKTAALALMAFGEGLILHRLTVDDSAETRPAIALVVRACLAPEPGPTSEPQPGPLGD</sequence>
<name>A0A4R9A9C8_9MICO</name>
<evidence type="ECO:0000256" key="1">
    <source>
        <dbReference type="ARBA" id="ARBA00023125"/>
    </source>
</evidence>
<dbReference type="Gene3D" id="1.10.357.10">
    <property type="entry name" value="Tetracycline Repressor, domain 2"/>
    <property type="match status" value="1"/>
</dbReference>
<keyword evidence="5" id="KW-1185">Reference proteome</keyword>
<dbReference type="GO" id="GO:0003677">
    <property type="term" value="F:DNA binding"/>
    <property type="evidence" value="ECO:0007669"/>
    <property type="project" value="UniProtKB-UniRule"/>
</dbReference>
<dbReference type="PROSITE" id="PS50977">
    <property type="entry name" value="HTH_TETR_2"/>
    <property type="match status" value="1"/>
</dbReference>
<dbReference type="Pfam" id="PF17940">
    <property type="entry name" value="TetR_C_31"/>
    <property type="match status" value="1"/>
</dbReference>
<gene>
    <name evidence="4" type="ORF">E3T55_03830</name>
</gene>
<dbReference type="AlphaFoldDB" id="A0A4R9A9C8"/>
<dbReference type="InterPro" id="IPR001647">
    <property type="entry name" value="HTH_TetR"/>
</dbReference>
<dbReference type="InterPro" id="IPR009057">
    <property type="entry name" value="Homeodomain-like_sf"/>
</dbReference>
<accession>A0A4R9A9C8</accession>
<dbReference type="RefSeq" id="WP_134518229.1">
    <property type="nucleotide sequence ID" value="NZ_SOHE01000016.1"/>
</dbReference>
<comment type="caution">
    <text evidence="4">The sequence shown here is derived from an EMBL/GenBank/DDBJ whole genome shotgun (WGS) entry which is preliminary data.</text>
</comment>
<evidence type="ECO:0000313" key="4">
    <source>
        <dbReference type="EMBL" id="TFD54556.1"/>
    </source>
</evidence>
<feature type="DNA-binding region" description="H-T-H motif" evidence="2">
    <location>
        <begin position="25"/>
        <end position="44"/>
    </location>
</feature>
<feature type="domain" description="HTH tetR-type" evidence="3">
    <location>
        <begin position="2"/>
        <end position="62"/>
    </location>
</feature>
<protein>
    <submittedName>
        <fullName evidence="4">TetR family transcriptional regulator</fullName>
    </submittedName>
</protein>
<keyword evidence="1 2" id="KW-0238">DNA-binding</keyword>
<evidence type="ECO:0000256" key="2">
    <source>
        <dbReference type="PROSITE-ProRule" id="PRU00335"/>
    </source>
</evidence>